<evidence type="ECO:0000256" key="3">
    <source>
        <dbReference type="ARBA" id="ARBA00022827"/>
    </source>
</evidence>
<proteinExistence type="inferred from homology"/>
<evidence type="ECO:0000256" key="5">
    <source>
        <dbReference type="ARBA" id="ARBA00023027"/>
    </source>
</evidence>
<gene>
    <name evidence="8" type="ORF">DFA_04649</name>
</gene>
<dbReference type="KEGG" id="dfa:DFA_04649"/>
<reference evidence="9" key="1">
    <citation type="journal article" date="2011" name="Genome Res.">
        <title>Phylogeny-wide analysis of social amoeba genomes highlights ancient origins for complex intercellular communication.</title>
        <authorList>
            <person name="Heidel A.J."/>
            <person name="Lawal H.M."/>
            <person name="Felder M."/>
            <person name="Schilde C."/>
            <person name="Helps N.R."/>
            <person name="Tunggal B."/>
            <person name="Rivero F."/>
            <person name="John U."/>
            <person name="Schleicher M."/>
            <person name="Eichinger L."/>
            <person name="Platzer M."/>
            <person name="Noegel A.A."/>
            <person name="Schaap P."/>
            <person name="Gloeckner G."/>
        </authorList>
    </citation>
    <scope>NUCLEOTIDE SEQUENCE [LARGE SCALE GENOMIC DNA]</scope>
    <source>
        <strain evidence="9">SH3</strain>
    </source>
</reference>
<keyword evidence="4" id="KW-0560">Oxidoreductase</keyword>
<dbReference type="Gene3D" id="3.50.50.100">
    <property type="match status" value="1"/>
</dbReference>
<evidence type="ECO:0000259" key="7">
    <source>
        <dbReference type="Pfam" id="PF22366"/>
    </source>
</evidence>
<evidence type="ECO:0000256" key="4">
    <source>
        <dbReference type="ARBA" id="ARBA00023002"/>
    </source>
</evidence>
<keyword evidence="5" id="KW-0520">NAD</keyword>
<dbReference type="InterPro" id="IPR036188">
    <property type="entry name" value="FAD/NAD-bd_sf"/>
</dbReference>
<dbReference type="SUPFAM" id="SSF51905">
    <property type="entry name" value="FAD/NAD(P)-binding domain"/>
    <property type="match status" value="1"/>
</dbReference>
<dbReference type="GO" id="GO:0005739">
    <property type="term" value="C:mitochondrion"/>
    <property type="evidence" value="ECO:0007669"/>
    <property type="project" value="TreeGrafter"/>
</dbReference>
<dbReference type="AlphaFoldDB" id="F4PQ58"/>
<evidence type="ECO:0000259" key="6">
    <source>
        <dbReference type="Pfam" id="PF07992"/>
    </source>
</evidence>
<evidence type="ECO:0000313" key="8">
    <source>
        <dbReference type="EMBL" id="EGG22521.1"/>
    </source>
</evidence>
<dbReference type="PANTHER" id="PTHR43706">
    <property type="entry name" value="NADH DEHYDROGENASE"/>
    <property type="match status" value="1"/>
</dbReference>
<sequence>MISRNLVKVTKLNIKNQITAAAATSLQVQPTAVGNRNYFSVVDKDKKKKPKVLVLGSGWSSFAFLKKLNSKYYDITLISPRNHFLFTPLLASTTVGTLEFRSIAEPIRKAKNDFEFLQAQCTTVDPETKTIECTSTLHDTTPFKLQYDYLVIGVGARNATFGIPGVSEHAHFLKELHQARSIRQRIIYCFESASLPDCKPEERKRLLSTIIVGAGPTGVEFAAELNDLVIEDIAKLFPNVPCNEINITILEASNRILSAFDSKLVDTAVKRFRTTGIDVRTNTIVKEVLSDEVILTSGERIPFGLLVWSTGIGSHPFTDRLPMEKDKHGRIIVDDFLRVKNIFQNNNNNKTIESTSTTSTITTTATTKQQQQQENIYSFGDCASPQGNNNNLPATAQVAQQEGYYLAQQFNNRAENKELQPFVFNFLGIMAYIGRMSSLFQTNSVHASGFTAWVTWRSAYLTRLGSIRSKLQVPFDWARTFIFGRDISNF</sequence>
<protein>
    <submittedName>
        <fullName evidence="8">NADH dehydrogenase</fullName>
    </submittedName>
</protein>
<dbReference type="PANTHER" id="PTHR43706:SF13">
    <property type="entry name" value="NADH DEHYDROGENASE-RELATED"/>
    <property type="match status" value="1"/>
</dbReference>
<organism evidence="8 9">
    <name type="scientific">Cavenderia fasciculata</name>
    <name type="common">Slime mold</name>
    <name type="synonym">Dictyostelium fasciculatum</name>
    <dbReference type="NCBI Taxonomy" id="261658"/>
    <lineage>
        <taxon>Eukaryota</taxon>
        <taxon>Amoebozoa</taxon>
        <taxon>Evosea</taxon>
        <taxon>Eumycetozoa</taxon>
        <taxon>Dictyostelia</taxon>
        <taxon>Acytosteliales</taxon>
        <taxon>Cavenderiaceae</taxon>
        <taxon>Cavenderia</taxon>
    </lineage>
</organism>
<comment type="similarity">
    <text evidence="1">Belongs to the NADH dehydrogenase family.</text>
</comment>
<dbReference type="Pfam" id="PF07992">
    <property type="entry name" value="Pyr_redox_2"/>
    <property type="match status" value="1"/>
</dbReference>
<dbReference type="OrthoDB" id="3244603at2759"/>
<dbReference type="GeneID" id="14874797"/>
<keyword evidence="9" id="KW-1185">Reference proteome</keyword>
<dbReference type="GO" id="GO:0003954">
    <property type="term" value="F:NADH dehydrogenase activity"/>
    <property type="evidence" value="ECO:0007669"/>
    <property type="project" value="InterPro"/>
</dbReference>
<dbReference type="Proteomes" id="UP000007797">
    <property type="component" value="Unassembled WGS sequence"/>
</dbReference>
<name>F4PQ58_CACFS</name>
<dbReference type="InterPro" id="IPR023753">
    <property type="entry name" value="FAD/NAD-binding_dom"/>
</dbReference>
<feature type="domain" description="External alternative NADH-ubiquinone oxidoreductase-like C-terminal" evidence="7">
    <location>
        <begin position="426"/>
        <end position="486"/>
    </location>
</feature>
<evidence type="ECO:0000256" key="2">
    <source>
        <dbReference type="ARBA" id="ARBA00022630"/>
    </source>
</evidence>
<dbReference type="RefSeq" id="XP_004360372.1">
    <property type="nucleotide sequence ID" value="XM_004360315.1"/>
</dbReference>
<evidence type="ECO:0000256" key="1">
    <source>
        <dbReference type="ARBA" id="ARBA00005272"/>
    </source>
</evidence>
<keyword evidence="3" id="KW-0274">FAD</keyword>
<dbReference type="InterPro" id="IPR045024">
    <property type="entry name" value="NDH-2"/>
</dbReference>
<evidence type="ECO:0000313" key="9">
    <source>
        <dbReference type="Proteomes" id="UP000007797"/>
    </source>
</evidence>
<accession>F4PQ58</accession>
<dbReference type="OMA" id="DHCIFLD"/>
<dbReference type="STRING" id="1054147.F4PQ58"/>
<keyword evidence="2" id="KW-0285">Flavoprotein</keyword>
<dbReference type="InterPro" id="IPR054585">
    <property type="entry name" value="NDH2-like_C"/>
</dbReference>
<dbReference type="EMBL" id="GL883009">
    <property type="protein sequence ID" value="EGG22521.1"/>
    <property type="molecule type" value="Genomic_DNA"/>
</dbReference>
<feature type="domain" description="FAD/NAD(P)-binding" evidence="6">
    <location>
        <begin position="51"/>
        <end position="342"/>
    </location>
</feature>
<dbReference type="Pfam" id="PF22366">
    <property type="entry name" value="NDH2_C"/>
    <property type="match status" value="1"/>
</dbReference>
<dbReference type="PRINTS" id="PR00368">
    <property type="entry name" value="FADPNR"/>
</dbReference>